<protein>
    <submittedName>
        <fullName evidence="1">Uncharacterized protein</fullName>
    </submittedName>
</protein>
<accession>A0A2H5Y9R3</accession>
<comment type="caution">
    <text evidence="1">The sequence shown here is derived from an EMBL/GenBank/DDBJ whole genome shotgun (WGS) entry which is preliminary data.</text>
</comment>
<reference evidence="2" key="1">
    <citation type="submission" date="2017-09" db="EMBL/GenBank/DDBJ databases">
        <title>Metaegenomics of thermophilic ammonia-oxidizing enrichment culture.</title>
        <authorList>
            <person name="Kato S."/>
            <person name="Suzuki K."/>
        </authorList>
    </citation>
    <scope>NUCLEOTIDE SEQUENCE [LARGE SCALE GENOMIC DNA]</scope>
</reference>
<proteinExistence type="predicted"/>
<name>A0A2H5Y9R3_9CHLR</name>
<evidence type="ECO:0000313" key="1">
    <source>
        <dbReference type="EMBL" id="GBD10108.1"/>
    </source>
</evidence>
<dbReference type="SUPFAM" id="SSF48452">
    <property type="entry name" value="TPR-like"/>
    <property type="match status" value="1"/>
</dbReference>
<sequence>MSPSDLEQALHALMEGRAEEAEAMFERIARSGSGVTGGLAWAYLGRLRMLRLDVEGAREALERALHQAPDHFVVRLERGAFFLRLGFYPEAIAELEMALRSAPEGMAREHVYRLLQRAWERGRGSFVRRAVLPDLRTWLQSLRGDRGGKRECSSSSTSSSAWP</sequence>
<dbReference type="Gene3D" id="1.25.40.10">
    <property type="entry name" value="Tetratricopeptide repeat domain"/>
    <property type="match status" value="1"/>
</dbReference>
<gene>
    <name evidence="1" type="ORF">HRbin22_02373</name>
</gene>
<organism evidence="1 2">
    <name type="scientific">Candidatus Thermoflexus japonica</name>
    <dbReference type="NCBI Taxonomy" id="2035417"/>
    <lineage>
        <taxon>Bacteria</taxon>
        <taxon>Bacillati</taxon>
        <taxon>Chloroflexota</taxon>
        <taxon>Thermoflexia</taxon>
        <taxon>Thermoflexales</taxon>
        <taxon>Thermoflexaceae</taxon>
        <taxon>Thermoflexus</taxon>
    </lineage>
</organism>
<dbReference type="EMBL" id="BEHY01000107">
    <property type="protein sequence ID" value="GBD10108.1"/>
    <property type="molecule type" value="Genomic_DNA"/>
</dbReference>
<dbReference type="Proteomes" id="UP000236642">
    <property type="component" value="Unassembled WGS sequence"/>
</dbReference>
<evidence type="ECO:0000313" key="2">
    <source>
        <dbReference type="Proteomes" id="UP000236642"/>
    </source>
</evidence>
<dbReference type="InterPro" id="IPR011990">
    <property type="entry name" value="TPR-like_helical_dom_sf"/>
</dbReference>
<dbReference type="Pfam" id="PF13432">
    <property type="entry name" value="TPR_16"/>
    <property type="match status" value="1"/>
</dbReference>
<dbReference type="AlphaFoldDB" id="A0A2H5Y9R3"/>